<evidence type="ECO:0000256" key="7">
    <source>
        <dbReference type="RuleBase" id="RU003345"/>
    </source>
</evidence>
<sequence length="459" mass="52052">MEKIETMMREMKSYFYQGKTKSIDFRIKQLSQLKKTIENHEAAIINALHKDLGRHPYESYTAEIGTVLSSIRYHIKHIKQFTRTKKVKTPLHQLGAKSYIQPEPYGLVLVIGPYNYPFNLLIEPLIGAIAAGNCIVLKPSEQTPHVTKLIHQMFLETFNPNYIRIIEGEKDVTSCLIHAPFDYIFFTGSVRVGKIVMAAASENLVPVTLELGGKSPCIIDNTANIEVAAKRVLWGKFFNAGQTCIAPDYALVHESIRPTFIDSLKKTIEHFYGKDVKASKDFARIINEKHTQRLAAIIDKDRDKIIWGGQYDRTNHYIAPTLIDNVTWEDASMEDELFGPILPIMTYKDLDDAIHMINQRPKPLALYLFSEDKDSQQKVLTSTSSGGSCVNDTVSHFVTHHLPFGGVGQSGMGAYHGLDSFKTFTHYKSVLHKSTRFNLKFLFPPYNQNKLQSAKKVLR</sequence>
<evidence type="ECO:0000256" key="3">
    <source>
        <dbReference type="ARBA" id="ARBA00023027"/>
    </source>
</evidence>
<keyword evidence="2 4" id="KW-0560">Oxidoreductase</keyword>
<proteinExistence type="inferred from homology"/>
<dbReference type="RefSeq" id="WP_212694071.1">
    <property type="nucleotide sequence ID" value="NZ_CP058649.1"/>
</dbReference>
<dbReference type="InterPro" id="IPR016162">
    <property type="entry name" value="Ald_DH_N"/>
</dbReference>
<dbReference type="GO" id="GO:0005737">
    <property type="term" value="C:cytoplasm"/>
    <property type="evidence" value="ECO:0007669"/>
    <property type="project" value="TreeGrafter"/>
</dbReference>
<feature type="active site" evidence="5">
    <location>
        <position position="244"/>
    </location>
</feature>
<dbReference type="Proteomes" id="UP000683246">
    <property type="component" value="Chromosome"/>
</dbReference>
<dbReference type="SUPFAM" id="SSF53720">
    <property type="entry name" value="ALDH-like"/>
    <property type="match status" value="1"/>
</dbReference>
<protein>
    <recommendedName>
        <fullName evidence="4">Aldehyde dehydrogenase</fullName>
    </recommendedName>
</protein>
<dbReference type="GO" id="GO:0006081">
    <property type="term" value="P:aldehyde metabolic process"/>
    <property type="evidence" value="ECO:0007669"/>
    <property type="project" value="InterPro"/>
</dbReference>
<dbReference type="GO" id="GO:0004029">
    <property type="term" value="F:aldehyde dehydrogenase (NAD+) activity"/>
    <property type="evidence" value="ECO:0007669"/>
    <property type="project" value="TreeGrafter"/>
</dbReference>
<dbReference type="Gene3D" id="3.40.309.10">
    <property type="entry name" value="Aldehyde Dehydrogenase, Chain A, domain 2"/>
    <property type="match status" value="1"/>
</dbReference>
<keyword evidence="3" id="KW-0520">NAD</keyword>
<dbReference type="PANTHER" id="PTHR43570">
    <property type="entry name" value="ALDEHYDE DEHYDROGENASE"/>
    <property type="match status" value="1"/>
</dbReference>
<dbReference type="PROSITE" id="PS00070">
    <property type="entry name" value="ALDEHYDE_DEHYDR_CYS"/>
    <property type="match status" value="1"/>
</dbReference>
<dbReference type="PIRSF" id="PIRSF036492">
    <property type="entry name" value="ALDH"/>
    <property type="match status" value="1"/>
</dbReference>
<evidence type="ECO:0000256" key="6">
    <source>
        <dbReference type="PROSITE-ProRule" id="PRU10007"/>
    </source>
</evidence>
<dbReference type="PROSITE" id="PS00687">
    <property type="entry name" value="ALDEHYDE_DEHYDR_GLU"/>
    <property type="match status" value="1"/>
</dbReference>
<dbReference type="InterPro" id="IPR016160">
    <property type="entry name" value="Ald_DH_CS_CYS"/>
</dbReference>
<dbReference type="FunFam" id="3.40.605.10:FF:000004">
    <property type="entry name" value="Aldehyde dehydrogenase"/>
    <property type="match status" value="1"/>
</dbReference>
<dbReference type="InterPro" id="IPR012394">
    <property type="entry name" value="Aldehyde_DH_NAD(P)"/>
</dbReference>
<keyword evidence="10" id="KW-1185">Reference proteome</keyword>
<evidence type="ECO:0000256" key="5">
    <source>
        <dbReference type="PIRSR" id="PIRSR036492-1"/>
    </source>
</evidence>
<dbReference type="CDD" id="cd07136">
    <property type="entry name" value="ALDH_YwdH-P39616"/>
    <property type="match status" value="1"/>
</dbReference>
<dbReference type="KEGG" id="vpy:HZI73_14310"/>
<evidence type="ECO:0000256" key="1">
    <source>
        <dbReference type="ARBA" id="ARBA00009986"/>
    </source>
</evidence>
<evidence type="ECO:0000256" key="4">
    <source>
        <dbReference type="PIRNR" id="PIRNR036492"/>
    </source>
</evidence>
<organism evidence="9 10">
    <name type="scientific">Vallitalea pronyensis</name>
    <dbReference type="NCBI Taxonomy" id="1348613"/>
    <lineage>
        <taxon>Bacteria</taxon>
        <taxon>Bacillati</taxon>
        <taxon>Bacillota</taxon>
        <taxon>Clostridia</taxon>
        <taxon>Lachnospirales</taxon>
        <taxon>Vallitaleaceae</taxon>
        <taxon>Vallitalea</taxon>
    </lineage>
</organism>
<dbReference type="EMBL" id="CP058649">
    <property type="protein sequence ID" value="QUI23387.1"/>
    <property type="molecule type" value="Genomic_DNA"/>
</dbReference>
<reference evidence="9" key="1">
    <citation type="submission" date="2020-07" db="EMBL/GenBank/DDBJ databases">
        <title>Vallitalea pronyensis genome.</title>
        <authorList>
            <person name="Postec A."/>
        </authorList>
    </citation>
    <scope>NUCLEOTIDE SEQUENCE</scope>
    <source>
        <strain evidence="9">FatNI3</strain>
    </source>
</reference>
<dbReference type="InterPro" id="IPR029510">
    <property type="entry name" value="Ald_DH_CS_GLU"/>
</dbReference>
<evidence type="ECO:0000256" key="2">
    <source>
        <dbReference type="ARBA" id="ARBA00023002"/>
    </source>
</evidence>
<dbReference type="FunFam" id="3.40.309.10:FF:000003">
    <property type="entry name" value="Aldehyde dehydrogenase"/>
    <property type="match status" value="1"/>
</dbReference>
<gene>
    <name evidence="9" type="ORF">HZI73_14310</name>
</gene>
<name>A0A8J8MK86_9FIRM</name>
<feature type="domain" description="Aldehyde dehydrogenase" evidence="8">
    <location>
        <begin position="2"/>
        <end position="430"/>
    </location>
</feature>
<dbReference type="InterPro" id="IPR016161">
    <property type="entry name" value="Ald_DH/histidinol_DH"/>
</dbReference>
<evidence type="ECO:0000259" key="8">
    <source>
        <dbReference type="Pfam" id="PF00171"/>
    </source>
</evidence>
<dbReference type="InterPro" id="IPR015590">
    <property type="entry name" value="Aldehyde_DH_dom"/>
</dbReference>
<dbReference type="Gene3D" id="3.40.605.10">
    <property type="entry name" value="Aldehyde Dehydrogenase, Chain A, domain 1"/>
    <property type="match status" value="1"/>
</dbReference>
<evidence type="ECO:0000313" key="9">
    <source>
        <dbReference type="EMBL" id="QUI23387.1"/>
    </source>
</evidence>
<accession>A0A8J8MK86</accession>
<dbReference type="AlphaFoldDB" id="A0A8J8MK86"/>
<dbReference type="InterPro" id="IPR016163">
    <property type="entry name" value="Ald_DH_C"/>
</dbReference>
<feature type="active site" evidence="5 6">
    <location>
        <position position="210"/>
    </location>
</feature>
<dbReference type="PANTHER" id="PTHR43570:SF16">
    <property type="entry name" value="ALDEHYDE DEHYDROGENASE TYPE III, ISOFORM Q"/>
    <property type="match status" value="1"/>
</dbReference>
<dbReference type="Pfam" id="PF00171">
    <property type="entry name" value="Aldedh"/>
    <property type="match status" value="1"/>
</dbReference>
<evidence type="ECO:0000313" key="10">
    <source>
        <dbReference type="Proteomes" id="UP000683246"/>
    </source>
</evidence>
<comment type="similarity">
    <text evidence="1 4 7">Belongs to the aldehyde dehydrogenase family.</text>
</comment>